<proteinExistence type="predicted"/>
<evidence type="ECO:0000313" key="2">
    <source>
        <dbReference type="EMBL" id="MBE0563191.1"/>
    </source>
</evidence>
<reference evidence="2" key="1">
    <citation type="submission" date="2020-09" db="EMBL/GenBank/DDBJ databases">
        <authorList>
            <person name="Dalcin Martins P."/>
        </authorList>
    </citation>
    <scope>NUCLEOTIDE SEQUENCE</scope>
    <source>
        <strain evidence="2">MAG47</strain>
    </source>
</reference>
<sequence length="114" mass="12158">MKRMIWATAMAVAGVGAMVTLAAAAPGQCTVTGYDTFDCDVALDGGGLTFGLPDGRIFAFTLIEEGLGMAYLIDADAGPGERPDELREFRAVDGKPGCWARDEDYEFCVLVQQQ</sequence>
<evidence type="ECO:0000256" key="1">
    <source>
        <dbReference type="SAM" id="SignalP"/>
    </source>
</evidence>
<keyword evidence="1" id="KW-0732">Signal</keyword>
<name>A0A8I0TCE9_BRUAN</name>
<gene>
    <name evidence="2" type="ORF">IH622_20575</name>
</gene>
<evidence type="ECO:0000313" key="3">
    <source>
        <dbReference type="Proteomes" id="UP000642265"/>
    </source>
</evidence>
<protein>
    <recommendedName>
        <fullName evidence="4">Secreted protein</fullName>
    </recommendedName>
</protein>
<comment type="caution">
    <text evidence="2">The sequence shown here is derived from an EMBL/GenBank/DDBJ whole genome shotgun (WGS) entry which is preliminary data.</text>
</comment>
<feature type="signal peptide" evidence="1">
    <location>
        <begin position="1"/>
        <end position="24"/>
    </location>
</feature>
<reference evidence="2" key="2">
    <citation type="submission" date="2020-10" db="EMBL/GenBank/DDBJ databases">
        <title>Enrichment of novel Verrucomicrobia, Bacteroidetes and Krumholzibacteria in an oxygen-limited, methane- and iron-fed bioreactor inoculated with Bothnian Sea sediments.</title>
        <authorList>
            <person name="Martins P.D."/>
            <person name="de Jong A."/>
            <person name="Lenstra W.K."/>
            <person name="van Helmond N.A.G.M."/>
            <person name="Slomp C.P."/>
            <person name="Jetten M.S.M."/>
            <person name="Welte C.U."/>
            <person name="Rasigraf O."/>
        </authorList>
    </citation>
    <scope>NUCLEOTIDE SEQUENCE</scope>
    <source>
        <strain evidence="2">MAG47</strain>
    </source>
</reference>
<evidence type="ECO:0008006" key="4">
    <source>
        <dbReference type="Google" id="ProtNLM"/>
    </source>
</evidence>
<dbReference type="AlphaFoldDB" id="A0A8I0TCE9"/>
<accession>A0A8I0TCE9</accession>
<dbReference type="EMBL" id="JACZKO010000057">
    <property type="protein sequence ID" value="MBE0563191.1"/>
    <property type="molecule type" value="Genomic_DNA"/>
</dbReference>
<dbReference type="Proteomes" id="UP000642265">
    <property type="component" value="Unassembled WGS sequence"/>
</dbReference>
<feature type="chain" id="PRO_5034917328" description="Secreted protein" evidence="1">
    <location>
        <begin position="25"/>
        <end position="114"/>
    </location>
</feature>
<organism evidence="2 3">
    <name type="scientific">Brucella anthropi</name>
    <name type="common">Ochrobactrum anthropi</name>
    <dbReference type="NCBI Taxonomy" id="529"/>
    <lineage>
        <taxon>Bacteria</taxon>
        <taxon>Pseudomonadati</taxon>
        <taxon>Pseudomonadota</taxon>
        <taxon>Alphaproteobacteria</taxon>
        <taxon>Hyphomicrobiales</taxon>
        <taxon>Brucellaceae</taxon>
        <taxon>Brucella/Ochrobactrum group</taxon>
        <taxon>Brucella</taxon>
    </lineage>
</organism>